<dbReference type="InterPro" id="IPR036397">
    <property type="entry name" value="RNaseH_sf"/>
</dbReference>
<accession>A0A953SGX0</accession>
<reference evidence="2" key="1">
    <citation type="journal article" date="2021" name="bioRxiv">
        <title>Unraveling nitrogen, sulfur and carbon metabolic pathways and microbial community transcriptional responses to substrate deprivation and toxicity stresses in a bioreactor mimicking anoxic brackish coastal sediment conditions.</title>
        <authorList>
            <person name="Martins P.D."/>
            <person name="Echeveste M.J."/>
            <person name="Arshad A."/>
            <person name="Kurth J."/>
            <person name="Ouboter H."/>
            <person name="Jetten M.S.M."/>
            <person name="Welte C.U."/>
        </authorList>
    </citation>
    <scope>NUCLEOTIDE SEQUENCE</scope>
    <source>
        <strain evidence="2">MAG_39</strain>
    </source>
</reference>
<dbReference type="AlphaFoldDB" id="A0A953SGX0"/>
<dbReference type="Gene3D" id="3.30.420.10">
    <property type="entry name" value="Ribonuclease H-like superfamily/Ribonuclease H"/>
    <property type="match status" value="1"/>
</dbReference>
<dbReference type="Proteomes" id="UP000705867">
    <property type="component" value="Unassembled WGS sequence"/>
</dbReference>
<dbReference type="Pfam" id="PF13358">
    <property type="entry name" value="DDE_3"/>
    <property type="match status" value="1"/>
</dbReference>
<dbReference type="SUPFAM" id="SSF53098">
    <property type="entry name" value="Ribonuclease H-like"/>
    <property type="match status" value="1"/>
</dbReference>
<sequence length="180" mass="20643">MEDETDLLLFPPLRSAWSLKGRSTRVLLQGGNARRVVFGAMNVKTGKLWLVVRKHQRSEDFQEFLKVLHRAYSGWHIALLLDEDTSHTAFASQDLAEEMKITLLWLPKRSPQLNPLDTLWGQAKDIVSANRQYASIEDHVTRFTDYLRSLSSREILHASGILSGHFWLRHCLSKNFCGLA</sequence>
<evidence type="ECO:0000313" key="3">
    <source>
        <dbReference type="Proteomes" id="UP000705867"/>
    </source>
</evidence>
<protein>
    <submittedName>
        <fullName evidence="2">Transposase</fullName>
    </submittedName>
</protein>
<dbReference type="InterPro" id="IPR038717">
    <property type="entry name" value="Tc1-like_DDE_dom"/>
</dbReference>
<comment type="caution">
    <text evidence="2">The sequence shown here is derived from an EMBL/GenBank/DDBJ whole genome shotgun (WGS) entry which is preliminary data.</text>
</comment>
<dbReference type="EMBL" id="JAIOIV010000147">
    <property type="protein sequence ID" value="MBZ0158276.1"/>
    <property type="molecule type" value="Genomic_DNA"/>
</dbReference>
<dbReference type="GO" id="GO:0003676">
    <property type="term" value="F:nucleic acid binding"/>
    <property type="evidence" value="ECO:0007669"/>
    <property type="project" value="InterPro"/>
</dbReference>
<evidence type="ECO:0000313" key="2">
    <source>
        <dbReference type="EMBL" id="MBZ0158276.1"/>
    </source>
</evidence>
<evidence type="ECO:0000259" key="1">
    <source>
        <dbReference type="Pfam" id="PF13358"/>
    </source>
</evidence>
<feature type="domain" description="Tc1-like transposase DDE" evidence="1">
    <location>
        <begin position="3"/>
        <end position="137"/>
    </location>
</feature>
<reference evidence="2" key="2">
    <citation type="submission" date="2021-08" db="EMBL/GenBank/DDBJ databases">
        <authorList>
            <person name="Dalcin Martins P."/>
        </authorList>
    </citation>
    <scope>NUCLEOTIDE SEQUENCE</scope>
    <source>
        <strain evidence="2">MAG_39</strain>
    </source>
</reference>
<organism evidence="2 3">
    <name type="scientific">Candidatus Nitrobium versatile</name>
    <dbReference type="NCBI Taxonomy" id="2884831"/>
    <lineage>
        <taxon>Bacteria</taxon>
        <taxon>Pseudomonadati</taxon>
        <taxon>Nitrospirota</taxon>
        <taxon>Nitrospiria</taxon>
        <taxon>Nitrospirales</taxon>
        <taxon>Nitrospiraceae</taxon>
        <taxon>Candidatus Nitrobium</taxon>
    </lineage>
</organism>
<name>A0A953SGX0_9BACT</name>
<proteinExistence type="predicted"/>
<dbReference type="InterPro" id="IPR012337">
    <property type="entry name" value="RNaseH-like_sf"/>
</dbReference>
<gene>
    <name evidence="2" type="ORF">K8I29_18935</name>
</gene>